<keyword evidence="1 2" id="KW-0238">DNA-binding</keyword>
<dbReference type="EMBL" id="QRZV01000004">
    <property type="protein sequence ID" value="RGW08638.1"/>
    <property type="molecule type" value="Genomic_DNA"/>
</dbReference>
<dbReference type="GO" id="GO:0006260">
    <property type="term" value="P:DNA replication"/>
    <property type="evidence" value="ECO:0007669"/>
    <property type="project" value="InterPro"/>
</dbReference>
<dbReference type="SUPFAM" id="SSF50249">
    <property type="entry name" value="Nucleic acid-binding proteins"/>
    <property type="match status" value="1"/>
</dbReference>
<evidence type="ECO:0000256" key="3">
    <source>
        <dbReference type="PIRNR" id="PIRNR002070"/>
    </source>
</evidence>
<comment type="caution">
    <text evidence="4">The sequence shown here is derived from an EMBL/GenBank/DDBJ whole genome shotgun (WGS) entry which is preliminary data.</text>
</comment>
<dbReference type="PROSITE" id="PS50935">
    <property type="entry name" value="SSB"/>
    <property type="match status" value="1"/>
</dbReference>
<dbReference type="HAMAP" id="MF_00984">
    <property type="entry name" value="SSB"/>
    <property type="match status" value="1"/>
</dbReference>
<dbReference type="GO" id="GO:0009295">
    <property type="term" value="C:nucleoid"/>
    <property type="evidence" value="ECO:0007669"/>
    <property type="project" value="TreeGrafter"/>
</dbReference>
<gene>
    <name evidence="4" type="primary">ssb</name>
    <name evidence="4" type="ORF">DWV92_07300</name>
</gene>
<dbReference type="PANTHER" id="PTHR10302:SF27">
    <property type="entry name" value="SINGLE-STRANDED DNA-BINDING PROTEIN"/>
    <property type="match status" value="1"/>
</dbReference>
<accession>A0A395XDI7</accession>
<evidence type="ECO:0000313" key="5">
    <source>
        <dbReference type="Proteomes" id="UP000265970"/>
    </source>
</evidence>
<dbReference type="InterPro" id="IPR011344">
    <property type="entry name" value="ssDNA-bd"/>
</dbReference>
<dbReference type="Gene3D" id="2.40.50.140">
    <property type="entry name" value="Nucleic acid-binding proteins"/>
    <property type="match status" value="1"/>
</dbReference>
<comment type="caution">
    <text evidence="2">Lacks conserved residue(s) required for the propagation of feature annotation.</text>
</comment>
<dbReference type="NCBIfam" id="TIGR00621">
    <property type="entry name" value="ssb"/>
    <property type="match status" value="1"/>
</dbReference>
<sequence length="125" mass="13807">MLANEIPITIHGNLTKDPELQTFPDGTPCLNFTIANTPRRYDRQAQQWKDGEPTFFNVKASGQLAANMARSLSKGARVIIEGTIAQRVFQGQDGQQHRTMEVTATDIGASLIFAAVNVNRNNQHN</sequence>
<dbReference type="GO" id="GO:0003697">
    <property type="term" value="F:single-stranded DNA binding"/>
    <property type="evidence" value="ECO:0007669"/>
    <property type="project" value="UniProtKB-UniRule"/>
</dbReference>
<protein>
    <recommendedName>
        <fullName evidence="2 3">Single-stranded DNA-binding protein</fullName>
        <shortName evidence="2">SSB</shortName>
    </recommendedName>
</protein>
<dbReference type="InterPro" id="IPR000424">
    <property type="entry name" value="Primosome_PriB/ssb"/>
</dbReference>
<comment type="subunit">
    <text evidence="2">Homotetramer.</text>
</comment>
<dbReference type="InterPro" id="IPR012340">
    <property type="entry name" value="NA-bd_OB-fold"/>
</dbReference>
<name>A0A395XDI7_9BIFI</name>
<dbReference type="PANTHER" id="PTHR10302">
    <property type="entry name" value="SINGLE-STRANDED DNA-BINDING PROTEIN"/>
    <property type="match status" value="1"/>
</dbReference>
<dbReference type="PIRSF" id="PIRSF002070">
    <property type="entry name" value="SSB"/>
    <property type="match status" value="1"/>
</dbReference>
<dbReference type="Proteomes" id="UP000265970">
    <property type="component" value="Unassembled WGS sequence"/>
</dbReference>
<proteinExistence type="inferred from homology"/>
<organism evidence="4 5">
    <name type="scientific">Bifidobacterium pseudolongum</name>
    <dbReference type="NCBI Taxonomy" id="1694"/>
    <lineage>
        <taxon>Bacteria</taxon>
        <taxon>Bacillati</taxon>
        <taxon>Actinomycetota</taxon>
        <taxon>Actinomycetes</taxon>
        <taxon>Bifidobacteriales</taxon>
        <taxon>Bifidobacteriaceae</taxon>
        <taxon>Bifidobacterium</taxon>
    </lineage>
</organism>
<dbReference type="Pfam" id="PF00436">
    <property type="entry name" value="SSB"/>
    <property type="match status" value="1"/>
</dbReference>
<dbReference type="CDD" id="cd04496">
    <property type="entry name" value="SSB_OBF"/>
    <property type="match status" value="1"/>
</dbReference>
<evidence type="ECO:0000256" key="1">
    <source>
        <dbReference type="ARBA" id="ARBA00023125"/>
    </source>
</evidence>
<evidence type="ECO:0000313" key="4">
    <source>
        <dbReference type="EMBL" id="RGW08638.1"/>
    </source>
</evidence>
<dbReference type="AlphaFoldDB" id="A0A395XDI7"/>
<evidence type="ECO:0000256" key="2">
    <source>
        <dbReference type="HAMAP-Rule" id="MF_00984"/>
    </source>
</evidence>
<reference evidence="4 5" key="1">
    <citation type="submission" date="2018-08" db="EMBL/GenBank/DDBJ databases">
        <title>A genome reference for cultivated species of the human gut microbiota.</title>
        <authorList>
            <person name="Zou Y."/>
            <person name="Xue W."/>
            <person name="Luo G."/>
        </authorList>
    </citation>
    <scope>NUCLEOTIDE SEQUENCE [LARGE SCALE GENOMIC DNA]</scope>
    <source>
        <strain evidence="4 5">AF13-3LB</strain>
    </source>
</reference>